<comment type="caution">
    <text evidence="2">The sequence shown here is derived from an EMBL/GenBank/DDBJ whole genome shotgun (WGS) entry which is preliminary data.</text>
</comment>
<reference evidence="2" key="1">
    <citation type="submission" date="2023-06" db="EMBL/GenBank/DDBJ databases">
        <title>Multi-omics analyses reveal the molecular pathogenesis toolkit of Lasiodiplodia hormozganensis, a cross-kingdom pathogen.</title>
        <authorList>
            <person name="Felix C."/>
            <person name="Meneses R."/>
            <person name="Goncalves M.F.M."/>
            <person name="Tilleman L."/>
            <person name="Duarte A.S."/>
            <person name="Jorrin-Novo J.V."/>
            <person name="Van De Peer Y."/>
            <person name="Deforce D."/>
            <person name="Van Nieuwerburgh F."/>
            <person name="Esteves A.C."/>
            <person name="Alves A."/>
        </authorList>
    </citation>
    <scope>NUCLEOTIDE SEQUENCE</scope>
    <source>
        <strain evidence="2">CBS 339.90</strain>
    </source>
</reference>
<evidence type="ECO:0000256" key="1">
    <source>
        <dbReference type="SAM" id="MobiDB-lite"/>
    </source>
</evidence>
<organism evidence="2 3">
    <name type="scientific">Lasiodiplodia hormozganensis</name>
    <dbReference type="NCBI Taxonomy" id="869390"/>
    <lineage>
        <taxon>Eukaryota</taxon>
        <taxon>Fungi</taxon>
        <taxon>Dikarya</taxon>
        <taxon>Ascomycota</taxon>
        <taxon>Pezizomycotina</taxon>
        <taxon>Dothideomycetes</taxon>
        <taxon>Dothideomycetes incertae sedis</taxon>
        <taxon>Botryosphaeriales</taxon>
        <taxon>Botryosphaeriaceae</taxon>
        <taxon>Lasiodiplodia</taxon>
    </lineage>
</organism>
<keyword evidence="3" id="KW-1185">Reference proteome</keyword>
<feature type="compositionally biased region" description="Basic and acidic residues" evidence="1">
    <location>
        <begin position="105"/>
        <end position="114"/>
    </location>
</feature>
<proteinExistence type="predicted"/>
<evidence type="ECO:0000313" key="3">
    <source>
        <dbReference type="Proteomes" id="UP001175001"/>
    </source>
</evidence>
<feature type="compositionally biased region" description="Basic and acidic residues" evidence="1">
    <location>
        <begin position="75"/>
        <end position="98"/>
    </location>
</feature>
<dbReference type="EMBL" id="JAUJDW010000076">
    <property type="protein sequence ID" value="KAK0642354.1"/>
    <property type="molecule type" value="Genomic_DNA"/>
</dbReference>
<feature type="region of interest" description="Disordered" evidence="1">
    <location>
        <begin position="54"/>
        <end position="132"/>
    </location>
</feature>
<gene>
    <name evidence="2" type="ORF">DIS24_g9135</name>
</gene>
<name>A0AA39XYB9_9PEZI</name>
<evidence type="ECO:0000313" key="2">
    <source>
        <dbReference type="EMBL" id="KAK0642354.1"/>
    </source>
</evidence>
<dbReference type="AlphaFoldDB" id="A0AA39XYB9"/>
<sequence>MKIGDVITSSLIGCGTVLFPCVRERRRAQAERRREYAANFTLLKLENEKRVNQLSAFSAQQQQQQQQRTPPPKYQETEAMREKSMDGDDNDGGRMERVTEEEEDARTNDDDGKQARYRGVRRSMPVSRRDWAAVTTVPTPALGSTTTSPVVT</sequence>
<dbReference type="Proteomes" id="UP001175001">
    <property type="component" value="Unassembled WGS sequence"/>
</dbReference>
<accession>A0AA39XYB9</accession>
<protein>
    <submittedName>
        <fullName evidence="2">Uncharacterized protein</fullName>
    </submittedName>
</protein>